<accession>A0A8R7PXZ3</accession>
<feature type="region of interest" description="Disordered" evidence="1">
    <location>
        <begin position="1"/>
        <end position="20"/>
    </location>
</feature>
<dbReference type="AlphaFoldDB" id="A0A8R7PXZ3"/>
<reference evidence="2" key="2">
    <citation type="submission" date="2018-03" db="EMBL/GenBank/DDBJ databases">
        <title>The Triticum urartu genome reveals the dynamic nature of wheat genome evolution.</title>
        <authorList>
            <person name="Ling H."/>
            <person name="Ma B."/>
            <person name="Shi X."/>
            <person name="Liu H."/>
            <person name="Dong L."/>
            <person name="Sun H."/>
            <person name="Cao Y."/>
            <person name="Gao Q."/>
            <person name="Zheng S."/>
            <person name="Li Y."/>
            <person name="Yu Y."/>
            <person name="Du H."/>
            <person name="Qi M."/>
            <person name="Li Y."/>
            <person name="Yu H."/>
            <person name="Cui Y."/>
            <person name="Wang N."/>
            <person name="Chen C."/>
            <person name="Wu H."/>
            <person name="Zhao Y."/>
            <person name="Zhang J."/>
            <person name="Li Y."/>
            <person name="Zhou W."/>
            <person name="Zhang B."/>
            <person name="Hu W."/>
            <person name="Eijk M."/>
            <person name="Tang J."/>
            <person name="Witsenboer H."/>
            <person name="Zhao S."/>
            <person name="Li Z."/>
            <person name="Zhang A."/>
            <person name="Wang D."/>
            <person name="Liang C."/>
        </authorList>
    </citation>
    <scope>NUCLEOTIDE SEQUENCE [LARGE SCALE GENOMIC DNA]</scope>
    <source>
        <strain evidence="2">cv. G1812</strain>
    </source>
</reference>
<evidence type="ECO:0000313" key="2">
    <source>
        <dbReference type="EnsemblPlants" id="TuG1812G0300005552.01.T05"/>
    </source>
</evidence>
<dbReference type="Proteomes" id="UP000015106">
    <property type="component" value="Chromosome 3"/>
</dbReference>
<dbReference type="EnsemblPlants" id="TuG1812G0300005552.01.T05">
    <property type="protein sequence ID" value="TuG1812G0300005552.01.T05"/>
    <property type="gene ID" value="TuG1812G0300005552.01"/>
</dbReference>
<proteinExistence type="predicted"/>
<evidence type="ECO:0000313" key="3">
    <source>
        <dbReference type="Proteomes" id="UP000015106"/>
    </source>
</evidence>
<evidence type="ECO:0000256" key="1">
    <source>
        <dbReference type="SAM" id="MobiDB-lite"/>
    </source>
</evidence>
<reference evidence="3" key="1">
    <citation type="journal article" date="2013" name="Nature">
        <title>Draft genome of the wheat A-genome progenitor Triticum urartu.</title>
        <authorList>
            <person name="Ling H.Q."/>
            <person name="Zhao S."/>
            <person name="Liu D."/>
            <person name="Wang J."/>
            <person name="Sun H."/>
            <person name="Zhang C."/>
            <person name="Fan H."/>
            <person name="Li D."/>
            <person name="Dong L."/>
            <person name="Tao Y."/>
            <person name="Gao C."/>
            <person name="Wu H."/>
            <person name="Li Y."/>
            <person name="Cui Y."/>
            <person name="Guo X."/>
            <person name="Zheng S."/>
            <person name="Wang B."/>
            <person name="Yu K."/>
            <person name="Liang Q."/>
            <person name="Yang W."/>
            <person name="Lou X."/>
            <person name="Chen J."/>
            <person name="Feng M."/>
            <person name="Jian J."/>
            <person name="Zhang X."/>
            <person name="Luo G."/>
            <person name="Jiang Y."/>
            <person name="Liu J."/>
            <person name="Wang Z."/>
            <person name="Sha Y."/>
            <person name="Zhang B."/>
            <person name="Wu H."/>
            <person name="Tang D."/>
            <person name="Shen Q."/>
            <person name="Xue P."/>
            <person name="Zou S."/>
            <person name="Wang X."/>
            <person name="Liu X."/>
            <person name="Wang F."/>
            <person name="Yang Y."/>
            <person name="An X."/>
            <person name="Dong Z."/>
            <person name="Zhang K."/>
            <person name="Zhang X."/>
            <person name="Luo M.C."/>
            <person name="Dvorak J."/>
            <person name="Tong Y."/>
            <person name="Wang J."/>
            <person name="Yang H."/>
            <person name="Li Z."/>
            <person name="Wang D."/>
            <person name="Zhang A."/>
            <person name="Wang J."/>
        </authorList>
    </citation>
    <scope>NUCLEOTIDE SEQUENCE</scope>
    <source>
        <strain evidence="3">cv. G1812</strain>
    </source>
</reference>
<reference evidence="2" key="3">
    <citation type="submission" date="2022-06" db="UniProtKB">
        <authorList>
            <consortium name="EnsemblPlants"/>
        </authorList>
    </citation>
    <scope>IDENTIFICATION</scope>
</reference>
<name>A0A8R7PXZ3_TRIUA</name>
<protein>
    <submittedName>
        <fullName evidence="2">Uncharacterized protein</fullName>
    </submittedName>
</protein>
<keyword evidence="3" id="KW-1185">Reference proteome</keyword>
<organism evidence="2 3">
    <name type="scientific">Triticum urartu</name>
    <name type="common">Red wild einkorn</name>
    <name type="synonym">Crithodium urartu</name>
    <dbReference type="NCBI Taxonomy" id="4572"/>
    <lineage>
        <taxon>Eukaryota</taxon>
        <taxon>Viridiplantae</taxon>
        <taxon>Streptophyta</taxon>
        <taxon>Embryophyta</taxon>
        <taxon>Tracheophyta</taxon>
        <taxon>Spermatophyta</taxon>
        <taxon>Magnoliopsida</taxon>
        <taxon>Liliopsida</taxon>
        <taxon>Poales</taxon>
        <taxon>Poaceae</taxon>
        <taxon>BOP clade</taxon>
        <taxon>Pooideae</taxon>
        <taxon>Triticodae</taxon>
        <taxon>Triticeae</taxon>
        <taxon>Triticinae</taxon>
        <taxon>Triticum</taxon>
    </lineage>
</organism>
<dbReference type="Gramene" id="TuG1812G0300005552.01.T05">
    <property type="protein sequence ID" value="TuG1812G0300005552.01.T05"/>
    <property type="gene ID" value="TuG1812G0300005552.01"/>
</dbReference>
<sequence length="95" mass="10534">MSDESQKRSSPLFSEPKKQKNKMVAFATRATSLCLVLVPLLRINDGSESCPSCESQIDRGSSKIPLPVLSWMALSAPSSNFLEFFFIIDDSVTIY</sequence>